<evidence type="ECO:0000313" key="4">
    <source>
        <dbReference type="Proteomes" id="UP000035100"/>
    </source>
</evidence>
<dbReference type="AlphaFoldDB" id="A0A0D0NPR1"/>
<dbReference type="Proteomes" id="UP000035100">
    <property type="component" value="Unassembled WGS sequence"/>
</dbReference>
<reference evidence="3 4" key="1">
    <citation type="submission" date="2013-01" db="EMBL/GenBank/DDBJ databases">
        <authorList>
            <person name="Fiebig A."/>
            <person name="Goeker M."/>
            <person name="Klenk H.-P.P."/>
        </authorList>
    </citation>
    <scope>NUCLEOTIDE SEQUENCE [LARGE SCALE GENOMIC DNA]</scope>
    <source>
        <strain evidence="3 4">DSM 24838</strain>
    </source>
</reference>
<dbReference type="Pfam" id="PF13531">
    <property type="entry name" value="SBP_bac_11"/>
    <property type="match status" value="1"/>
</dbReference>
<feature type="signal peptide" evidence="2">
    <location>
        <begin position="1"/>
        <end position="23"/>
    </location>
</feature>
<dbReference type="OrthoDB" id="8673316at2"/>
<gene>
    <name evidence="3" type="ORF">Wenmar_01199</name>
</gene>
<evidence type="ECO:0000313" key="3">
    <source>
        <dbReference type="EMBL" id="KIQ70240.1"/>
    </source>
</evidence>
<comment type="caution">
    <text evidence="3">The sequence shown here is derived from an EMBL/GenBank/DDBJ whole genome shotgun (WGS) entry which is preliminary data.</text>
</comment>
<protein>
    <submittedName>
        <fullName evidence="3">ABC-type Fe3+ transport system, periplasmic component</fullName>
    </submittedName>
</protein>
<evidence type="ECO:0000256" key="1">
    <source>
        <dbReference type="ARBA" id="ARBA00022729"/>
    </source>
</evidence>
<sequence>MTTMTKLAASVIALAALAGPALAQDFDLEALIEAARGEPPLTVYDSTGKIVDMAETFAAEYGLQATGEKVSANSQLEMIIREAQAGNVVGDVLMITDAPAALAQLIPQGFVESWIPGDMTANIPAEYQDPLTATTNANVWAYNTEVYDECPVSNIWELTEPEWQGRVALTDPLSKSSYTDWFSQMEAHSDAEIAAAYEAHTGNPLPGDYDSATEAWVAALAENGPLLTDGDDPVSAAVGAPGQAEPFIGLMSSAKFRDVEDMGHRMAICDTMEPFVGWTYSKLALIATGTDSPNAARLFVHYVLTEDGIAPQMVDGKVPTNTQIAMPADEPSGIVDLWDRLLPYDSSTGLDDWDTRQAWQDFWRMHYSR</sequence>
<dbReference type="PANTHER" id="PTHR30006">
    <property type="entry name" value="THIAMINE-BINDING PERIPLASMIC PROTEIN-RELATED"/>
    <property type="match status" value="1"/>
</dbReference>
<dbReference type="Gene3D" id="3.40.190.10">
    <property type="entry name" value="Periplasmic binding protein-like II"/>
    <property type="match status" value="2"/>
</dbReference>
<evidence type="ECO:0000256" key="2">
    <source>
        <dbReference type="SAM" id="SignalP"/>
    </source>
</evidence>
<dbReference type="STRING" id="1123501.Wenmar_01199"/>
<accession>A0A0D0NPR1</accession>
<dbReference type="RefSeq" id="WP_018302980.1">
    <property type="nucleotide sequence ID" value="NZ_KN848371.1"/>
</dbReference>
<keyword evidence="4" id="KW-1185">Reference proteome</keyword>
<feature type="chain" id="PRO_5002217910" evidence="2">
    <location>
        <begin position="24"/>
        <end position="369"/>
    </location>
</feature>
<dbReference type="PATRIC" id="fig|1123501.6.peg.1282"/>
<dbReference type="EMBL" id="AONG01000006">
    <property type="protein sequence ID" value="KIQ70240.1"/>
    <property type="molecule type" value="Genomic_DNA"/>
</dbReference>
<dbReference type="SUPFAM" id="SSF53850">
    <property type="entry name" value="Periplasmic binding protein-like II"/>
    <property type="match status" value="1"/>
</dbReference>
<name>A0A0D0NPR1_9RHOB</name>
<keyword evidence="1 2" id="KW-0732">Signal</keyword>
<organism evidence="3 4">
    <name type="scientific">Wenxinia marina DSM 24838</name>
    <dbReference type="NCBI Taxonomy" id="1123501"/>
    <lineage>
        <taxon>Bacteria</taxon>
        <taxon>Pseudomonadati</taxon>
        <taxon>Pseudomonadota</taxon>
        <taxon>Alphaproteobacteria</taxon>
        <taxon>Rhodobacterales</taxon>
        <taxon>Roseobacteraceae</taxon>
        <taxon>Wenxinia</taxon>
    </lineage>
</organism>
<dbReference type="eggNOG" id="COG1840">
    <property type="taxonomic scope" value="Bacteria"/>
</dbReference>
<proteinExistence type="predicted"/>